<keyword evidence="3" id="KW-0815">Transposition</keyword>
<keyword evidence="5" id="KW-0233">DNA recombination</keyword>
<dbReference type="NCBIfam" id="NF040570">
    <property type="entry name" value="guided_TnpB"/>
    <property type="match status" value="1"/>
</dbReference>
<comment type="similarity">
    <text evidence="2">In the N-terminal section; belongs to the transposase 2 family.</text>
</comment>
<evidence type="ECO:0000259" key="6">
    <source>
        <dbReference type="Pfam" id="PF01385"/>
    </source>
</evidence>
<evidence type="ECO:0000313" key="9">
    <source>
        <dbReference type="Proteomes" id="UP000295727"/>
    </source>
</evidence>
<dbReference type="GO" id="GO:0003677">
    <property type="term" value="F:DNA binding"/>
    <property type="evidence" value="ECO:0007669"/>
    <property type="project" value="UniProtKB-KW"/>
</dbReference>
<dbReference type="GO" id="GO:0006310">
    <property type="term" value="P:DNA recombination"/>
    <property type="evidence" value="ECO:0007669"/>
    <property type="project" value="UniProtKB-KW"/>
</dbReference>
<keyword evidence="4" id="KW-0238">DNA-binding</keyword>
<dbReference type="InterPro" id="IPR010095">
    <property type="entry name" value="Cas12f1-like_TNB"/>
</dbReference>
<protein>
    <submittedName>
        <fullName evidence="8">Transposase</fullName>
    </submittedName>
</protein>
<comment type="similarity">
    <text evidence="1">In the C-terminal section; belongs to the transposase 35 family.</text>
</comment>
<dbReference type="AlphaFoldDB" id="A0A4P7D4V0"/>
<evidence type="ECO:0000259" key="7">
    <source>
        <dbReference type="Pfam" id="PF07282"/>
    </source>
</evidence>
<accession>A0A4P7D4V0</accession>
<dbReference type="GO" id="GO:0032196">
    <property type="term" value="P:transposition"/>
    <property type="evidence" value="ECO:0007669"/>
    <property type="project" value="UniProtKB-KW"/>
</dbReference>
<evidence type="ECO:0000256" key="5">
    <source>
        <dbReference type="ARBA" id="ARBA00023172"/>
    </source>
</evidence>
<dbReference type="OrthoDB" id="8596653at2"/>
<gene>
    <name evidence="8" type="ORF">E1956_42245</name>
</gene>
<proteinExistence type="inferred from homology"/>
<reference evidence="8 9" key="1">
    <citation type="submission" date="2019-03" db="EMBL/GenBank/DDBJ databases">
        <title>Paraburkholderia sp. 7MH5, isolated from subtropical forest soil.</title>
        <authorList>
            <person name="Gao Z.-H."/>
            <person name="Qiu L.-H."/>
        </authorList>
    </citation>
    <scope>NUCLEOTIDE SEQUENCE [LARGE SCALE GENOMIC DNA]</scope>
    <source>
        <strain evidence="8 9">7MH5</strain>
    </source>
</reference>
<dbReference type="PANTHER" id="PTHR30405">
    <property type="entry name" value="TRANSPOSASE"/>
    <property type="match status" value="1"/>
</dbReference>
<dbReference type="Pfam" id="PF07282">
    <property type="entry name" value="Cas12f1-like_TNB"/>
    <property type="match status" value="1"/>
</dbReference>
<keyword evidence="9" id="KW-1185">Reference proteome</keyword>
<dbReference type="InterPro" id="IPR001959">
    <property type="entry name" value="Transposase"/>
</dbReference>
<name>A0A4P7D4V0_9BURK</name>
<feature type="domain" description="Probable transposase IS891/IS1136/IS1341" evidence="6">
    <location>
        <begin position="160"/>
        <end position="261"/>
    </location>
</feature>
<evidence type="ECO:0000313" key="8">
    <source>
        <dbReference type="EMBL" id="QBR03719.1"/>
    </source>
</evidence>
<dbReference type="Proteomes" id="UP000295727">
    <property type="component" value="Chromosome 4"/>
</dbReference>
<feature type="domain" description="Cas12f1-like TNB" evidence="7">
    <location>
        <begin position="273"/>
        <end position="342"/>
    </location>
</feature>
<evidence type="ECO:0000256" key="1">
    <source>
        <dbReference type="ARBA" id="ARBA00008761"/>
    </source>
</evidence>
<evidence type="ECO:0000256" key="4">
    <source>
        <dbReference type="ARBA" id="ARBA00023125"/>
    </source>
</evidence>
<sequence length="366" mass="41287">MSLTTRVLRFRLKDKHAKLLRVLAREVNFVWNYCNELSHMVWQREQRFLSGYDFHPFTRGAGKAGLHLHSQTLQAIGEEYAVRRKQAGKTRLRWRASGGPRRSLGWIPFKASAIRYRNGQVFFAGTPLSLWDSYGLSRYELGAGNFSEDARGRWYLNVTIKVEKTPKPATGEVERFVGIDPGLKDFAATSDAQVITLDRHYRKLETVLAKAQRARKKARVRALHAKIKNSRKDQLHKLSTALVQQYGAIFIGNVNASALARTRMAKSVLDAGWSLFRTMLQYKSDCAGVWFDEVDEKYSTQTCSCCNRRTGPKGREGLGIREWACFECGAYHHRDINAAVNILAAGRRRLAVGIPVLPALSAAAEG</sequence>
<evidence type="ECO:0000256" key="2">
    <source>
        <dbReference type="ARBA" id="ARBA00011044"/>
    </source>
</evidence>
<dbReference type="Pfam" id="PF01385">
    <property type="entry name" value="OrfB_IS605"/>
    <property type="match status" value="1"/>
</dbReference>
<evidence type="ECO:0000256" key="3">
    <source>
        <dbReference type="ARBA" id="ARBA00022578"/>
    </source>
</evidence>
<organism evidence="8 9">
    <name type="scientific">Paraburkholderia pallida</name>
    <dbReference type="NCBI Taxonomy" id="2547399"/>
    <lineage>
        <taxon>Bacteria</taxon>
        <taxon>Pseudomonadati</taxon>
        <taxon>Pseudomonadota</taxon>
        <taxon>Betaproteobacteria</taxon>
        <taxon>Burkholderiales</taxon>
        <taxon>Burkholderiaceae</taxon>
        <taxon>Paraburkholderia</taxon>
    </lineage>
</organism>
<dbReference type="EMBL" id="CP038151">
    <property type="protein sequence ID" value="QBR03719.1"/>
    <property type="molecule type" value="Genomic_DNA"/>
</dbReference>
<dbReference type="InterPro" id="IPR051399">
    <property type="entry name" value="RNA-guided_DNA_endo/Transpos"/>
</dbReference>
<dbReference type="KEGG" id="ppai:E1956_42245"/>
<dbReference type="PANTHER" id="PTHR30405:SF25">
    <property type="entry name" value="RNA-GUIDED DNA ENDONUCLEASE INSQ-RELATED"/>
    <property type="match status" value="1"/>
</dbReference>
<dbReference type="RefSeq" id="WP_134759399.1">
    <property type="nucleotide sequence ID" value="NZ_CP038151.1"/>
</dbReference>